<feature type="domain" description="Leucine-rich repeat-containing N-terminal plant-type" evidence="13">
    <location>
        <begin position="42"/>
        <end position="80"/>
    </location>
</feature>
<proteinExistence type="inferred from homology"/>
<accession>A0A2N9H620</accession>
<evidence type="ECO:0000256" key="11">
    <source>
        <dbReference type="ARBA" id="ARBA00023180"/>
    </source>
</evidence>
<evidence type="ECO:0000256" key="9">
    <source>
        <dbReference type="ARBA" id="ARBA00023136"/>
    </source>
</evidence>
<dbReference type="InterPro" id="IPR003591">
    <property type="entry name" value="Leu-rich_rpt_typical-subtyp"/>
</dbReference>
<evidence type="ECO:0000313" key="14">
    <source>
        <dbReference type="EMBL" id="SPD09897.1"/>
    </source>
</evidence>
<dbReference type="Gene3D" id="3.80.10.10">
    <property type="entry name" value="Ribonuclease Inhibitor"/>
    <property type="match status" value="3"/>
</dbReference>
<dbReference type="FunFam" id="3.80.10.10:FF:000111">
    <property type="entry name" value="LRR receptor-like serine/threonine-protein kinase ERECTA"/>
    <property type="match status" value="1"/>
</dbReference>
<evidence type="ECO:0000256" key="3">
    <source>
        <dbReference type="ARBA" id="ARBA00022475"/>
    </source>
</evidence>
<reference evidence="14" key="1">
    <citation type="submission" date="2018-02" db="EMBL/GenBank/DDBJ databases">
        <authorList>
            <person name="Cohen D.B."/>
            <person name="Kent A.D."/>
        </authorList>
    </citation>
    <scope>NUCLEOTIDE SEQUENCE</scope>
</reference>
<evidence type="ECO:0000256" key="12">
    <source>
        <dbReference type="SAM" id="Phobius"/>
    </source>
</evidence>
<dbReference type="Pfam" id="PF08263">
    <property type="entry name" value="LRRNT_2"/>
    <property type="match status" value="1"/>
</dbReference>
<comment type="subcellular location">
    <subcellularLocation>
        <location evidence="1">Cell membrane</location>
        <topology evidence="1">Single-pass type I membrane protein</topology>
    </subcellularLocation>
</comment>
<organism evidence="14">
    <name type="scientific">Fagus sylvatica</name>
    <name type="common">Beechnut</name>
    <dbReference type="NCBI Taxonomy" id="28930"/>
    <lineage>
        <taxon>Eukaryota</taxon>
        <taxon>Viridiplantae</taxon>
        <taxon>Streptophyta</taxon>
        <taxon>Embryophyta</taxon>
        <taxon>Tracheophyta</taxon>
        <taxon>Spermatophyta</taxon>
        <taxon>Magnoliopsida</taxon>
        <taxon>eudicotyledons</taxon>
        <taxon>Gunneridae</taxon>
        <taxon>Pentapetalae</taxon>
        <taxon>rosids</taxon>
        <taxon>fabids</taxon>
        <taxon>Fagales</taxon>
        <taxon>Fagaceae</taxon>
        <taxon>Fagus</taxon>
    </lineage>
</organism>
<protein>
    <recommendedName>
        <fullName evidence="13">Leucine-rich repeat-containing N-terminal plant-type domain-containing protein</fullName>
    </recommendedName>
</protein>
<evidence type="ECO:0000256" key="6">
    <source>
        <dbReference type="ARBA" id="ARBA00022729"/>
    </source>
</evidence>
<evidence type="ECO:0000256" key="4">
    <source>
        <dbReference type="ARBA" id="ARBA00022614"/>
    </source>
</evidence>
<dbReference type="Pfam" id="PF13855">
    <property type="entry name" value="LRR_8"/>
    <property type="match status" value="3"/>
</dbReference>
<keyword evidence="6" id="KW-0732">Signal</keyword>
<dbReference type="InterPro" id="IPR046956">
    <property type="entry name" value="RLP23-like"/>
</dbReference>
<evidence type="ECO:0000256" key="2">
    <source>
        <dbReference type="ARBA" id="ARBA00009592"/>
    </source>
</evidence>
<keyword evidence="3" id="KW-1003">Cell membrane</keyword>
<keyword evidence="11" id="KW-0325">Glycoprotein</keyword>
<dbReference type="PANTHER" id="PTHR48063:SF103">
    <property type="entry name" value="LEUCINE-RICH RECEPTOR-LIKE KINASE FAMILY PROTEIN"/>
    <property type="match status" value="1"/>
</dbReference>
<dbReference type="SUPFAM" id="SSF52058">
    <property type="entry name" value="L domain-like"/>
    <property type="match status" value="1"/>
</dbReference>
<feature type="transmembrane region" description="Helical" evidence="12">
    <location>
        <begin position="440"/>
        <end position="461"/>
    </location>
</feature>
<dbReference type="PANTHER" id="PTHR48063">
    <property type="entry name" value="LRR RECEPTOR-LIKE KINASE"/>
    <property type="match status" value="1"/>
</dbReference>
<keyword evidence="10" id="KW-0675">Receptor</keyword>
<evidence type="ECO:0000256" key="7">
    <source>
        <dbReference type="ARBA" id="ARBA00022737"/>
    </source>
</evidence>
<dbReference type="Pfam" id="PF00560">
    <property type="entry name" value="LRR_1"/>
    <property type="match status" value="2"/>
</dbReference>
<evidence type="ECO:0000256" key="5">
    <source>
        <dbReference type="ARBA" id="ARBA00022692"/>
    </source>
</evidence>
<evidence type="ECO:0000256" key="10">
    <source>
        <dbReference type="ARBA" id="ARBA00023170"/>
    </source>
</evidence>
<keyword evidence="9 12" id="KW-0472">Membrane</keyword>
<keyword evidence="5 12" id="KW-0812">Transmembrane</keyword>
<dbReference type="InterPro" id="IPR032675">
    <property type="entry name" value="LRR_dom_sf"/>
</dbReference>
<sequence>MAISSAILIMKIQGSKFIQLLVYLIGLQCMEFNLSGAVRCVDSEHEALLRFKGGFKSASDRFSTWTAEEDCCKWRGVGCDDTTNHVITLDLQSHQDPSFNILQADQISKSLLDLPYVRHLDLSHNNFQRIQIPDFIGSLHYIEYLNLSNANFRGTIPNNLGNLSHLKSLDLSGNGFSLRADNLNWVHNLSSLEVLDLGGVDLSNAQNWLDAINMLPSLEELRLFFYWLFDIGHSLVYLNLARCQLQGPIPDAFGNLTSLTYLDLSHNYLGGNDLEGNITEDHLLKLKGLRVLDLSSNRLVLNIPIQFMSLVGLQYLNLSGNHLDGPIPPNIGEMENLEALDLSRNQLSCTTPGSMKDLTSLTILDVSNNYLSGEIPRGNQFDTFGDLSYIGNPQLCGIQLRKTCSSNESFGDPHCSNGQGDEEKQGIQKEEHDGFEIPSFYLSMGLGFITGFWVFWGSLLLNRSWRHTYFRFLGNMNDKIYVMVAVVATKLQRKFQRQQAPQECLGLARCEGLADEWPKSSLLQMAEERMGWSSFSAMLAPLL</sequence>
<dbReference type="SMART" id="SM00369">
    <property type="entry name" value="LRR_TYP"/>
    <property type="match status" value="7"/>
</dbReference>
<dbReference type="GO" id="GO:0005886">
    <property type="term" value="C:plasma membrane"/>
    <property type="evidence" value="ECO:0007669"/>
    <property type="project" value="UniProtKB-SubCell"/>
</dbReference>
<comment type="similarity">
    <text evidence="2">Belongs to the RLP family.</text>
</comment>
<name>A0A2N9H620_FAGSY</name>
<keyword evidence="7" id="KW-0677">Repeat</keyword>
<evidence type="ECO:0000256" key="1">
    <source>
        <dbReference type="ARBA" id="ARBA00004251"/>
    </source>
</evidence>
<evidence type="ECO:0000256" key="8">
    <source>
        <dbReference type="ARBA" id="ARBA00022989"/>
    </source>
</evidence>
<keyword evidence="8 12" id="KW-1133">Transmembrane helix</keyword>
<dbReference type="PRINTS" id="PR00019">
    <property type="entry name" value="LEURICHRPT"/>
</dbReference>
<evidence type="ECO:0000259" key="13">
    <source>
        <dbReference type="Pfam" id="PF08263"/>
    </source>
</evidence>
<gene>
    <name evidence="14" type="ORF">FSB_LOCUS37779</name>
</gene>
<dbReference type="EMBL" id="OIVN01003260">
    <property type="protein sequence ID" value="SPD09897.1"/>
    <property type="molecule type" value="Genomic_DNA"/>
</dbReference>
<dbReference type="InterPro" id="IPR001611">
    <property type="entry name" value="Leu-rich_rpt"/>
</dbReference>
<dbReference type="AlphaFoldDB" id="A0A2N9H620"/>
<dbReference type="InterPro" id="IPR013210">
    <property type="entry name" value="LRR_N_plant-typ"/>
</dbReference>
<keyword evidence="4" id="KW-0433">Leucine-rich repeat</keyword>